<dbReference type="Proteomes" id="UP001501705">
    <property type="component" value="Unassembled WGS sequence"/>
</dbReference>
<dbReference type="InterPro" id="IPR007048">
    <property type="entry name" value="IraD/Gp25-like"/>
</dbReference>
<keyword evidence="3" id="KW-1185">Reference proteome</keyword>
<dbReference type="SUPFAM" id="SSF160719">
    <property type="entry name" value="gpW/gp25-like"/>
    <property type="match status" value="1"/>
</dbReference>
<reference evidence="2 3" key="1">
    <citation type="journal article" date="2019" name="Int. J. Syst. Evol. Microbiol.">
        <title>The Global Catalogue of Microorganisms (GCM) 10K type strain sequencing project: providing services to taxonomists for standard genome sequencing and annotation.</title>
        <authorList>
            <consortium name="The Broad Institute Genomics Platform"/>
            <consortium name="The Broad Institute Genome Sequencing Center for Infectious Disease"/>
            <person name="Wu L."/>
            <person name="Ma J."/>
        </authorList>
    </citation>
    <scope>NUCLEOTIDE SEQUENCE [LARGE SCALE GENOMIC DNA]</scope>
    <source>
        <strain evidence="2 3">JCM 15572</strain>
    </source>
</reference>
<evidence type="ECO:0000313" key="2">
    <source>
        <dbReference type="EMBL" id="GAA1563617.1"/>
    </source>
</evidence>
<name>A0ABN2CUQ8_9ACTN</name>
<comment type="caution">
    <text evidence="2">The sequence shown here is derived from an EMBL/GenBank/DDBJ whole genome shotgun (WGS) entry which is preliminary data.</text>
</comment>
<gene>
    <name evidence="2" type="ORF">GCM10009804_20360</name>
</gene>
<proteinExistence type="predicted"/>
<organism evidence="2 3">
    <name type="scientific">Kribbella hippodromi</name>
    <dbReference type="NCBI Taxonomy" id="434347"/>
    <lineage>
        <taxon>Bacteria</taxon>
        <taxon>Bacillati</taxon>
        <taxon>Actinomycetota</taxon>
        <taxon>Actinomycetes</taxon>
        <taxon>Propionibacteriales</taxon>
        <taxon>Kribbellaceae</taxon>
        <taxon>Kribbella</taxon>
    </lineage>
</organism>
<dbReference type="Gene3D" id="3.10.450.40">
    <property type="match status" value="1"/>
</dbReference>
<accession>A0ABN2CUQ8</accession>
<dbReference type="EMBL" id="BAAAPH010000005">
    <property type="protein sequence ID" value="GAA1563617.1"/>
    <property type="molecule type" value="Genomic_DNA"/>
</dbReference>
<dbReference type="Pfam" id="PF04965">
    <property type="entry name" value="GPW_gp25"/>
    <property type="match status" value="1"/>
</dbReference>
<evidence type="ECO:0000313" key="3">
    <source>
        <dbReference type="Proteomes" id="UP001501705"/>
    </source>
</evidence>
<feature type="domain" description="IraD/Gp25-like" evidence="1">
    <location>
        <begin position="29"/>
        <end position="109"/>
    </location>
</feature>
<evidence type="ECO:0000259" key="1">
    <source>
        <dbReference type="Pfam" id="PF04965"/>
    </source>
</evidence>
<sequence length="134" mass="14944">MTIEVQTGLAYPLACVTGGFAVVAGIGELEQSMRMVLLTYPGERVMRPEFGCRLRDFVFDTMTPVTRVWLADEVRRALRTCEPRVEIEDVQVVPDPAVDGLVQLVITYQPREGDALRNLTVELRTDRASTTGDD</sequence>
<protein>
    <submittedName>
        <fullName evidence="2">GPW/gp25 family protein</fullName>
    </submittedName>
</protein>
<dbReference type="RefSeq" id="WP_344233135.1">
    <property type="nucleotide sequence ID" value="NZ_BAAAPH010000005.1"/>
</dbReference>